<accession>A0A8D8YNY8</accession>
<keyword evidence="2" id="KW-1133">Transmembrane helix</keyword>
<reference evidence="3" key="1">
    <citation type="submission" date="2021-05" db="EMBL/GenBank/DDBJ databases">
        <authorList>
            <person name="Alioto T."/>
            <person name="Alioto T."/>
            <person name="Gomez Garrido J."/>
        </authorList>
    </citation>
    <scope>NUCLEOTIDE SEQUENCE</scope>
</reference>
<dbReference type="EMBL" id="HBUF01386596">
    <property type="protein sequence ID" value="CAG6732362.1"/>
    <property type="molecule type" value="Transcribed_RNA"/>
</dbReference>
<feature type="region of interest" description="Disordered" evidence="1">
    <location>
        <begin position="1"/>
        <end position="80"/>
    </location>
</feature>
<organism evidence="3">
    <name type="scientific">Cacopsylla melanoneura</name>
    <dbReference type="NCBI Taxonomy" id="428564"/>
    <lineage>
        <taxon>Eukaryota</taxon>
        <taxon>Metazoa</taxon>
        <taxon>Ecdysozoa</taxon>
        <taxon>Arthropoda</taxon>
        <taxon>Hexapoda</taxon>
        <taxon>Insecta</taxon>
        <taxon>Pterygota</taxon>
        <taxon>Neoptera</taxon>
        <taxon>Paraneoptera</taxon>
        <taxon>Hemiptera</taxon>
        <taxon>Sternorrhyncha</taxon>
        <taxon>Psylloidea</taxon>
        <taxon>Psyllidae</taxon>
        <taxon>Psyllinae</taxon>
        <taxon>Cacopsylla</taxon>
    </lineage>
</organism>
<feature type="compositionally biased region" description="Pro residues" evidence="1">
    <location>
        <begin position="47"/>
        <end position="76"/>
    </location>
</feature>
<proteinExistence type="predicted"/>
<sequence length="490" mass="56277">MERKKKALFQLSTRHRRQRLNDLTSNDWDIIITGNEEQPHSLQAQEPPSPPPPSPSPPLSPPPPPPVSPPPPPPSPQEQLSPLLEQQQYEDLTESNLSVESNVTLTTQLQSFVKSHNVDCRAVTDLLKILKPYHNELPLDYRTLMKTPRQSVIQEMHPGQYIHFGFKSAFIALLEKEEGRNLGTVKLDLNVDGLPLFKSSKDSLWPILISIVSKQPVAVVGGYYGPSKPNVHVYLQKFIDEYNHFNTHGIEFREKTYFPVIDILCCDAPAKCYVLCVKGHTGYSSCIKCKTEGIYKNNRLCFPDLEVTSPLRSDEEYRSNVDDFHNAISPLAQLNQFNFIDNIPFDYMHLVCLGIMKKLILLWHQSKLPCSLQPRKILEISQNLEIYRKFCPSEFARKPRSLDYFKIWKATEYRQFLLYTGFGALENIVTHEIFQSFLGFLISMRIFTSDDSDLYSYGNLATPKGQVMNYALYIIIVRFFVCCFVLLFCL</sequence>
<dbReference type="PANTHER" id="PTHR33053">
    <property type="entry name" value="PROTEIN, PUTATIVE-RELATED"/>
    <property type="match status" value="1"/>
</dbReference>
<feature type="compositionally biased region" description="Basic residues" evidence="1">
    <location>
        <begin position="1"/>
        <end position="18"/>
    </location>
</feature>
<evidence type="ECO:0008006" key="4">
    <source>
        <dbReference type="Google" id="ProtNLM"/>
    </source>
</evidence>
<evidence type="ECO:0000256" key="2">
    <source>
        <dbReference type="SAM" id="Phobius"/>
    </source>
</evidence>
<name>A0A8D8YNY8_9HEMI</name>
<evidence type="ECO:0000256" key="1">
    <source>
        <dbReference type="SAM" id="MobiDB-lite"/>
    </source>
</evidence>
<dbReference type="PANTHER" id="PTHR33053:SF24">
    <property type="entry name" value="TRANSPOSASE DOMAIN-CONTAINING PROTEIN"/>
    <property type="match status" value="1"/>
</dbReference>
<feature type="transmembrane region" description="Helical" evidence="2">
    <location>
        <begin position="467"/>
        <end position="489"/>
    </location>
</feature>
<keyword evidence="2" id="KW-0472">Membrane</keyword>
<keyword evidence="2" id="KW-0812">Transmembrane</keyword>
<evidence type="ECO:0000313" key="3">
    <source>
        <dbReference type="EMBL" id="CAG6732362.1"/>
    </source>
</evidence>
<protein>
    <recommendedName>
        <fullName evidence="4">Transposase domain-containing protein</fullName>
    </recommendedName>
</protein>
<dbReference type="AlphaFoldDB" id="A0A8D8YNY8"/>